<dbReference type="GO" id="GO:0140662">
    <property type="term" value="F:ATP-dependent protein folding chaperone"/>
    <property type="evidence" value="ECO:0007669"/>
    <property type="project" value="InterPro"/>
</dbReference>
<organism evidence="4 5">
    <name type="scientific">Phlebotomus papatasi</name>
    <name type="common">Sandfly</name>
    <dbReference type="NCBI Taxonomy" id="29031"/>
    <lineage>
        <taxon>Eukaryota</taxon>
        <taxon>Metazoa</taxon>
        <taxon>Ecdysozoa</taxon>
        <taxon>Arthropoda</taxon>
        <taxon>Hexapoda</taxon>
        <taxon>Insecta</taxon>
        <taxon>Pterygota</taxon>
        <taxon>Neoptera</taxon>
        <taxon>Endopterygota</taxon>
        <taxon>Diptera</taxon>
        <taxon>Nematocera</taxon>
        <taxon>Psychodoidea</taxon>
        <taxon>Psychodidae</taxon>
        <taxon>Phlebotomus</taxon>
        <taxon>Phlebotomus</taxon>
    </lineage>
</organism>
<evidence type="ECO:0000256" key="3">
    <source>
        <dbReference type="ARBA" id="ARBA00022840"/>
    </source>
</evidence>
<sequence>MVTNLKNTIFGFKRLLGRKFNDPHVQNELKKLPFRVEPFQNNLIGIRVNYLDKEHVFTPEQILAMLFTKLKETSTSALGGAQVNDCVIAVPWYFTNAERKALQDAAAIAGLNVLRLLNETTATALSYGFYKQDLPAPEEKSRFVAFVDCGHASLQVSICAFNKGKLRMVTSACEQYGGRDFDEILANYFSDEFVAKYKIDPRSNARAYLRLLTEVEKIKKQMSANSTVLPFNIECFMNDIDVSSKLQRSKFEELSGHLLKRIEETMRKCLKDSSK</sequence>
<dbReference type="PANTHER" id="PTHR45639">
    <property type="entry name" value="HSC70CB, ISOFORM G-RELATED"/>
    <property type="match status" value="1"/>
</dbReference>
<dbReference type="FunFam" id="3.30.420.40:FF:000171">
    <property type="entry name" value="Heat shock 70 kDa protein 4"/>
    <property type="match status" value="1"/>
</dbReference>
<name>A0A1B0D664_PHLPP</name>
<protein>
    <submittedName>
        <fullName evidence="4">Uncharacterized protein</fullName>
    </submittedName>
</protein>
<evidence type="ECO:0000256" key="2">
    <source>
        <dbReference type="ARBA" id="ARBA00022741"/>
    </source>
</evidence>
<dbReference type="FunFam" id="3.90.640.10:FF:000004">
    <property type="entry name" value="Heat shock 70 kDa protein 4"/>
    <property type="match status" value="1"/>
</dbReference>
<dbReference type="VEuPathDB" id="VectorBase:PPAPM1_010308"/>
<dbReference type="AlphaFoldDB" id="A0A1B0D664"/>
<accession>A0A1B0D664</accession>
<evidence type="ECO:0000313" key="5">
    <source>
        <dbReference type="Proteomes" id="UP000092462"/>
    </source>
</evidence>
<reference evidence="4" key="1">
    <citation type="submission" date="2022-08" db="UniProtKB">
        <authorList>
            <consortium name="EnsemblMetazoa"/>
        </authorList>
    </citation>
    <scope>IDENTIFICATION</scope>
    <source>
        <strain evidence="4">Israel</strain>
    </source>
</reference>
<dbReference type="EMBL" id="AJVK01011976">
    <property type="status" value="NOT_ANNOTATED_CDS"/>
    <property type="molecule type" value="Genomic_DNA"/>
</dbReference>
<dbReference type="InterPro" id="IPR013126">
    <property type="entry name" value="Hsp_70_fam"/>
</dbReference>
<dbReference type="Pfam" id="PF00012">
    <property type="entry name" value="HSP70"/>
    <property type="match status" value="1"/>
</dbReference>
<dbReference type="Gene3D" id="3.30.420.40">
    <property type="match status" value="1"/>
</dbReference>
<keyword evidence="2" id="KW-0547">Nucleotide-binding</keyword>
<evidence type="ECO:0000256" key="1">
    <source>
        <dbReference type="ARBA" id="ARBA00007381"/>
    </source>
</evidence>
<keyword evidence="5" id="KW-1185">Reference proteome</keyword>
<dbReference type="Proteomes" id="UP000092462">
    <property type="component" value="Unassembled WGS sequence"/>
</dbReference>
<dbReference type="GO" id="GO:0005634">
    <property type="term" value="C:nucleus"/>
    <property type="evidence" value="ECO:0007669"/>
    <property type="project" value="TreeGrafter"/>
</dbReference>
<dbReference type="SUPFAM" id="SSF53067">
    <property type="entry name" value="Actin-like ATPase domain"/>
    <property type="match status" value="2"/>
</dbReference>
<comment type="similarity">
    <text evidence="1">Belongs to the heat shock protein 70 family.</text>
</comment>
<dbReference type="GO" id="GO:0005524">
    <property type="term" value="F:ATP binding"/>
    <property type="evidence" value="ECO:0007669"/>
    <property type="project" value="UniProtKB-KW"/>
</dbReference>
<proteinExistence type="inferred from homology"/>
<dbReference type="GO" id="GO:0005829">
    <property type="term" value="C:cytosol"/>
    <property type="evidence" value="ECO:0007669"/>
    <property type="project" value="TreeGrafter"/>
</dbReference>
<evidence type="ECO:0000313" key="4">
    <source>
        <dbReference type="EnsemblMetazoa" id="PPAI002973-PA"/>
    </source>
</evidence>
<dbReference type="PANTHER" id="PTHR45639:SF4">
    <property type="entry name" value="HSC70CB, ISOFORM G"/>
    <property type="match status" value="1"/>
</dbReference>
<dbReference type="FunFam" id="3.30.30.30:FF:000002">
    <property type="entry name" value="Heat shock 70 kDa protein 4"/>
    <property type="match status" value="1"/>
</dbReference>
<dbReference type="EnsemblMetazoa" id="PPAI002973-RA">
    <property type="protein sequence ID" value="PPAI002973-PA"/>
    <property type="gene ID" value="PPAI002973"/>
</dbReference>
<dbReference type="Gene3D" id="3.90.640.10">
    <property type="entry name" value="Actin, Chain A, domain 4"/>
    <property type="match status" value="1"/>
</dbReference>
<dbReference type="VEuPathDB" id="VectorBase:PPAI002973"/>
<keyword evidence="3" id="KW-0067">ATP-binding</keyword>
<dbReference type="InterPro" id="IPR043129">
    <property type="entry name" value="ATPase_NBD"/>
</dbReference>